<feature type="region of interest" description="Disordered" evidence="1">
    <location>
        <begin position="1"/>
        <end position="65"/>
    </location>
</feature>
<name>W6YQ62_COCC2</name>
<proteinExistence type="predicted"/>
<dbReference type="HOGENOM" id="CLU_2333344_0_0_1"/>
<dbReference type="EMBL" id="KI964549">
    <property type="protein sequence ID" value="EUC37614.1"/>
    <property type="molecule type" value="Genomic_DNA"/>
</dbReference>
<evidence type="ECO:0000313" key="3">
    <source>
        <dbReference type="Proteomes" id="UP000053841"/>
    </source>
</evidence>
<organism evidence="2 3">
    <name type="scientific">Cochliobolus carbonum (strain 26-R-13)</name>
    <name type="common">Maize leaf spot fungus</name>
    <name type="synonym">Bipolaris zeicola</name>
    <dbReference type="NCBI Taxonomy" id="930089"/>
    <lineage>
        <taxon>Eukaryota</taxon>
        <taxon>Fungi</taxon>
        <taxon>Dikarya</taxon>
        <taxon>Ascomycota</taxon>
        <taxon>Pezizomycotina</taxon>
        <taxon>Dothideomycetes</taxon>
        <taxon>Pleosporomycetidae</taxon>
        <taxon>Pleosporales</taxon>
        <taxon>Pleosporineae</taxon>
        <taxon>Pleosporaceae</taxon>
        <taxon>Bipolaris</taxon>
    </lineage>
</organism>
<evidence type="ECO:0000256" key="1">
    <source>
        <dbReference type="SAM" id="MobiDB-lite"/>
    </source>
</evidence>
<keyword evidence="3" id="KW-1185">Reference proteome</keyword>
<dbReference type="GeneID" id="19151881"/>
<dbReference type="AlphaFoldDB" id="W6YQ62"/>
<sequence length="98" mass="10504">MTSPLQPQSGRPAHSARWPCRARPLQAQGVRGGKCRAQSTAWAHKSSPHGPPPISSDPARSSPALSLFLPPRTLAPPLLSHTHTYIHLLSLASQLPHS</sequence>
<dbReference type="KEGG" id="bze:COCCADRAFT_85063"/>
<evidence type="ECO:0000313" key="2">
    <source>
        <dbReference type="EMBL" id="EUC37614.1"/>
    </source>
</evidence>
<gene>
    <name evidence="2" type="ORF">COCCADRAFT_85063</name>
</gene>
<dbReference type="Proteomes" id="UP000053841">
    <property type="component" value="Unassembled WGS sequence"/>
</dbReference>
<dbReference type="RefSeq" id="XP_007708100.1">
    <property type="nucleotide sequence ID" value="XM_007709910.1"/>
</dbReference>
<protein>
    <submittedName>
        <fullName evidence="2">Uncharacterized protein</fullName>
    </submittedName>
</protein>
<reference evidence="2 3" key="1">
    <citation type="journal article" date="2013" name="PLoS Genet.">
        <title>Comparative genome structure, secondary metabolite, and effector coding capacity across Cochliobolus pathogens.</title>
        <authorList>
            <person name="Condon B.J."/>
            <person name="Leng Y."/>
            <person name="Wu D."/>
            <person name="Bushley K.E."/>
            <person name="Ohm R.A."/>
            <person name="Otillar R."/>
            <person name="Martin J."/>
            <person name="Schackwitz W."/>
            <person name="Grimwood J."/>
            <person name="MohdZainudin N."/>
            <person name="Xue C."/>
            <person name="Wang R."/>
            <person name="Manning V.A."/>
            <person name="Dhillon B."/>
            <person name="Tu Z.J."/>
            <person name="Steffenson B.J."/>
            <person name="Salamov A."/>
            <person name="Sun H."/>
            <person name="Lowry S."/>
            <person name="LaButti K."/>
            <person name="Han J."/>
            <person name="Copeland A."/>
            <person name="Lindquist E."/>
            <person name="Barry K."/>
            <person name="Schmutz J."/>
            <person name="Baker S.E."/>
            <person name="Ciuffetti L.M."/>
            <person name="Grigoriev I.V."/>
            <person name="Zhong S."/>
            <person name="Turgeon B.G."/>
        </authorList>
    </citation>
    <scope>NUCLEOTIDE SEQUENCE [LARGE SCALE GENOMIC DNA]</scope>
    <source>
        <strain evidence="2 3">26-R-13</strain>
    </source>
</reference>
<accession>W6YQ62</accession>